<dbReference type="Gene3D" id="3.30.110.170">
    <property type="entry name" value="Protein of unknown function (DUF541), domain 1"/>
    <property type="match status" value="1"/>
</dbReference>
<dbReference type="PIRSF" id="PIRSF029033">
    <property type="entry name" value="UCP029033"/>
    <property type="match status" value="1"/>
</dbReference>
<evidence type="ECO:0000256" key="1">
    <source>
        <dbReference type="SAM" id="Phobius"/>
    </source>
</evidence>
<dbReference type="GO" id="GO:0006974">
    <property type="term" value="P:DNA damage response"/>
    <property type="evidence" value="ECO:0007669"/>
    <property type="project" value="TreeGrafter"/>
</dbReference>
<dbReference type="Gene3D" id="3.30.70.2970">
    <property type="entry name" value="Protein of unknown function (DUF541), domain 2"/>
    <property type="match status" value="1"/>
</dbReference>
<evidence type="ECO:0000313" key="3">
    <source>
        <dbReference type="Proteomes" id="UP000251835"/>
    </source>
</evidence>
<reference evidence="2 3" key="1">
    <citation type="submission" date="2018-05" db="EMBL/GenBank/DDBJ databases">
        <title>Genomic Encyclopedia of Type Strains, Phase IV (KMG-IV): sequencing the most valuable type-strain genomes for metagenomic binning, comparative biology and taxonomic classification.</title>
        <authorList>
            <person name="Goeker M."/>
        </authorList>
    </citation>
    <scope>NUCLEOTIDE SEQUENCE [LARGE SCALE GENOMIC DNA]</scope>
    <source>
        <strain evidence="2 3">DSM 28579</strain>
    </source>
</reference>
<dbReference type="EMBL" id="QENZ01000003">
    <property type="protein sequence ID" value="PVX52528.1"/>
    <property type="molecule type" value="Genomic_DNA"/>
</dbReference>
<comment type="caution">
    <text evidence="2">The sequence shown here is derived from an EMBL/GenBank/DDBJ whole genome shotgun (WGS) entry which is preliminary data.</text>
</comment>
<evidence type="ECO:0008006" key="4">
    <source>
        <dbReference type="Google" id="ProtNLM"/>
    </source>
</evidence>
<gene>
    <name evidence="2" type="ORF">C7377_0852</name>
</gene>
<name>A0A7L4URX6_BALHA</name>
<protein>
    <recommendedName>
        <fullName evidence="4">SIMPL domain-containing protein</fullName>
    </recommendedName>
</protein>
<sequence>MNTTKSNKNIIIASIFGLAIIIAAYLLGDAYIQRSNPSGSVEVTGLGETNFTSDLIVWDGSFSRTSTDLSSAYSSLERDKQIITSYLTSKGIAPEELIFNAVQSREETESKYSDDGKYIGNRFLGYTLTQSLQVKSKNVEKVEKISREITELLNRGIGFYSQPPRYYYTKLADLKIELISKATADAKLRADMIAENSKGRLGDLISAKMGVFQITGQNSGEDYSWGGTFNTADKDKTASITVKLNYRIK</sequence>
<dbReference type="Proteomes" id="UP000251835">
    <property type="component" value="Unassembled WGS sequence"/>
</dbReference>
<keyword evidence="1" id="KW-0812">Transmembrane</keyword>
<keyword evidence="1" id="KW-1133">Transmembrane helix</keyword>
<dbReference type="InterPro" id="IPR007497">
    <property type="entry name" value="SIMPL/DUF541"/>
</dbReference>
<dbReference type="RefSeq" id="WP_116496056.1">
    <property type="nucleotide sequence ID" value="NZ_QENZ01000003.1"/>
</dbReference>
<dbReference type="InterPro" id="IPR016907">
    <property type="entry name" value="UCP029033"/>
</dbReference>
<dbReference type="PANTHER" id="PTHR34387">
    <property type="entry name" value="SLR1258 PROTEIN"/>
    <property type="match status" value="1"/>
</dbReference>
<proteinExistence type="predicted"/>
<dbReference type="PANTHER" id="PTHR34387:SF2">
    <property type="entry name" value="SLR1258 PROTEIN"/>
    <property type="match status" value="1"/>
</dbReference>
<feature type="transmembrane region" description="Helical" evidence="1">
    <location>
        <begin position="9"/>
        <end position="28"/>
    </location>
</feature>
<keyword evidence="3" id="KW-1185">Reference proteome</keyword>
<dbReference type="OrthoDB" id="9785289at2"/>
<organism evidence="2 3">
    <name type="scientific">Balneicella halophila</name>
    <dbReference type="NCBI Taxonomy" id="1537566"/>
    <lineage>
        <taxon>Bacteria</taxon>
        <taxon>Pseudomonadati</taxon>
        <taxon>Bacteroidota</taxon>
        <taxon>Bacteroidia</taxon>
        <taxon>Bacteroidales</taxon>
        <taxon>Balneicellaceae</taxon>
        <taxon>Balneicella</taxon>
    </lineage>
</organism>
<dbReference type="InterPro" id="IPR052022">
    <property type="entry name" value="26kDa_periplasmic_antigen"/>
</dbReference>
<keyword evidence="1" id="KW-0472">Membrane</keyword>
<accession>A0A7L4URX6</accession>
<evidence type="ECO:0000313" key="2">
    <source>
        <dbReference type="EMBL" id="PVX52528.1"/>
    </source>
</evidence>
<dbReference type="AlphaFoldDB" id="A0A7L4URX6"/>
<dbReference type="Pfam" id="PF04402">
    <property type="entry name" value="SIMPL"/>
    <property type="match status" value="1"/>
</dbReference>